<evidence type="ECO:0000259" key="2">
    <source>
        <dbReference type="Pfam" id="PF13906"/>
    </source>
</evidence>
<evidence type="ECO:0000313" key="3">
    <source>
        <dbReference type="EMBL" id="AEY60744.1"/>
    </source>
</evidence>
<reference evidence="3" key="1">
    <citation type="submission" date="2011-11" db="EMBL/GenBank/DDBJ databases">
        <title>Decoding the brain transcriptome of the Eastern honeybee (Apis cerana) based on pyrosequencing.</title>
        <authorList>
            <person name="Sun L."/>
            <person name="Zheng H."/>
            <person name="Wang Y."/>
            <person name="Xie X."/>
            <person name="Zhu Y."/>
            <person name="Gu W."/>
            <person name="Wang S."/>
        </authorList>
    </citation>
    <scope>NUCLEOTIDE SEQUENCE</scope>
    <source>
        <tissue evidence="3">Brain</tissue>
    </source>
</reference>
<protein>
    <submittedName>
        <fullName evidence="3">Low affinity cationic amino acid transporter 2</fullName>
    </submittedName>
</protein>
<dbReference type="AlphaFoldDB" id="V9IKA7"/>
<organism evidence="3">
    <name type="scientific">Apis cerana</name>
    <name type="common">Indian honeybee</name>
    <dbReference type="NCBI Taxonomy" id="7461"/>
    <lineage>
        <taxon>Eukaryota</taxon>
        <taxon>Metazoa</taxon>
        <taxon>Ecdysozoa</taxon>
        <taxon>Arthropoda</taxon>
        <taxon>Hexapoda</taxon>
        <taxon>Insecta</taxon>
        <taxon>Pterygota</taxon>
        <taxon>Neoptera</taxon>
        <taxon>Endopterygota</taxon>
        <taxon>Hymenoptera</taxon>
        <taxon>Apocrita</taxon>
        <taxon>Aculeata</taxon>
        <taxon>Apoidea</taxon>
        <taxon>Anthophila</taxon>
        <taxon>Apidae</taxon>
        <taxon>Apis</taxon>
    </lineage>
</organism>
<feature type="transmembrane region" description="Helical" evidence="1">
    <location>
        <begin position="6"/>
        <end position="23"/>
    </location>
</feature>
<keyword evidence="1" id="KW-1133">Transmembrane helix</keyword>
<proteinExistence type="evidence at transcript level"/>
<feature type="transmembrane region" description="Helical" evidence="1">
    <location>
        <begin position="30"/>
        <end position="49"/>
    </location>
</feature>
<accession>V9IKA7</accession>
<evidence type="ECO:0000256" key="1">
    <source>
        <dbReference type="SAM" id="Phobius"/>
    </source>
</evidence>
<feature type="domain" description="Cationic amino acid transporter C-terminal" evidence="2">
    <location>
        <begin position="2"/>
        <end position="52"/>
    </location>
</feature>
<gene>
    <name evidence="3" type="ORF">ACCB09947</name>
</gene>
<sequence>MFMTPGLPFVPAIAVTVNIYLIFKLSILTLVRFTVWMILGFIMYFYYGIKHSTLEERNASENLEETVSAGNIELTVTDTQKQQQQQQPSYTTTDRSIYESQQLDAFGQPVFGSTNFGGTPSQRPVISGQSSLFIDQESFPTWDD</sequence>
<keyword evidence="1" id="KW-0812">Transmembrane</keyword>
<dbReference type="Pfam" id="PF13906">
    <property type="entry name" value="AA_permease_C"/>
    <property type="match status" value="1"/>
</dbReference>
<dbReference type="EMBL" id="JR048726">
    <property type="protein sequence ID" value="AEY60744.1"/>
    <property type="molecule type" value="mRNA"/>
</dbReference>
<name>V9IKA7_APICE</name>
<dbReference type="InterPro" id="IPR029485">
    <property type="entry name" value="CAT_C"/>
</dbReference>
<keyword evidence="1" id="KW-0472">Membrane</keyword>